<gene>
    <name evidence="2" type="ORF">GSOID_T00031512001</name>
</gene>
<evidence type="ECO:0000313" key="2">
    <source>
        <dbReference type="EMBL" id="CBY38011.1"/>
    </source>
</evidence>
<feature type="region of interest" description="Disordered" evidence="1">
    <location>
        <begin position="16"/>
        <end position="40"/>
    </location>
</feature>
<protein>
    <submittedName>
        <fullName evidence="2">Uncharacterized protein</fullName>
    </submittedName>
</protein>
<dbReference type="AlphaFoldDB" id="E4YRB9"/>
<sequence>MVRMADGSIQLQTASSKTTLADSNSYERKDKTRSSANLKSSSSLKNLLKFKTSKSSSSLNRSPTNTSIFHAAEMTMILPKRNLSEQERFKNCRELRLKYNQLLNRLPKKHKKKHEWSNANQDLYTTDHLVRLEIEVKKLEDVFEQMAAKNSNIRKFSFFGFRLAI</sequence>
<name>E4YRB9_OIKDI</name>
<dbReference type="Proteomes" id="UP000011014">
    <property type="component" value="Unassembled WGS sequence"/>
</dbReference>
<evidence type="ECO:0000256" key="1">
    <source>
        <dbReference type="SAM" id="MobiDB-lite"/>
    </source>
</evidence>
<organism evidence="2">
    <name type="scientific">Oikopleura dioica</name>
    <name type="common">Tunicate</name>
    <dbReference type="NCBI Taxonomy" id="34765"/>
    <lineage>
        <taxon>Eukaryota</taxon>
        <taxon>Metazoa</taxon>
        <taxon>Chordata</taxon>
        <taxon>Tunicata</taxon>
        <taxon>Appendicularia</taxon>
        <taxon>Copelata</taxon>
        <taxon>Oikopleuridae</taxon>
        <taxon>Oikopleura</taxon>
    </lineage>
</organism>
<accession>E4YRB9</accession>
<dbReference type="EMBL" id="FN655109">
    <property type="protein sequence ID" value="CBY38011.1"/>
    <property type="molecule type" value="Genomic_DNA"/>
</dbReference>
<proteinExistence type="predicted"/>
<reference evidence="2" key="1">
    <citation type="journal article" date="2010" name="Science">
        <title>Plasticity of animal genome architecture unmasked by rapid evolution of a pelagic tunicate.</title>
        <authorList>
            <person name="Denoeud F."/>
            <person name="Henriet S."/>
            <person name="Mungpakdee S."/>
            <person name="Aury J.M."/>
            <person name="Da Silva C."/>
            <person name="Brinkmann H."/>
            <person name="Mikhaleva J."/>
            <person name="Olsen L.C."/>
            <person name="Jubin C."/>
            <person name="Canestro C."/>
            <person name="Bouquet J.M."/>
            <person name="Danks G."/>
            <person name="Poulain J."/>
            <person name="Campsteijn C."/>
            <person name="Adamski M."/>
            <person name="Cross I."/>
            <person name="Yadetie F."/>
            <person name="Muffato M."/>
            <person name="Louis A."/>
            <person name="Butcher S."/>
            <person name="Tsagkogeorga G."/>
            <person name="Konrad A."/>
            <person name="Singh S."/>
            <person name="Jensen M.F."/>
            <person name="Cong E.H."/>
            <person name="Eikeseth-Otteraa H."/>
            <person name="Noel B."/>
            <person name="Anthouard V."/>
            <person name="Porcel B.M."/>
            <person name="Kachouri-Lafond R."/>
            <person name="Nishino A."/>
            <person name="Ugolini M."/>
            <person name="Chourrout P."/>
            <person name="Nishida H."/>
            <person name="Aasland R."/>
            <person name="Huzurbazar S."/>
            <person name="Westhof E."/>
            <person name="Delsuc F."/>
            <person name="Lehrach H."/>
            <person name="Reinhardt R."/>
            <person name="Weissenbach J."/>
            <person name="Roy S.W."/>
            <person name="Artiguenave F."/>
            <person name="Postlethwait J.H."/>
            <person name="Manak J.R."/>
            <person name="Thompson E.M."/>
            <person name="Jaillon O."/>
            <person name="Du Pasquier L."/>
            <person name="Boudinot P."/>
            <person name="Liberles D.A."/>
            <person name="Volff J.N."/>
            <person name="Philippe H."/>
            <person name="Lenhard B."/>
            <person name="Roest Crollius H."/>
            <person name="Wincker P."/>
            <person name="Chourrout D."/>
        </authorList>
    </citation>
    <scope>NUCLEOTIDE SEQUENCE [LARGE SCALE GENOMIC DNA]</scope>
</reference>